<evidence type="ECO:0000313" key="3">
    <source>
        <dbReference type="Proteomes" id="UP001054837"/>
    </source>
</evidence>
<comment type="caution">
    <text evidence="2">The sequence shown here is derived from an EMBL/GenBank/DDBJ whole genome shotgun (WGS) entry which is preliminary data.</text>
</comment>
<name>A0AAV4WMZ2_9ARAC</name>
<organism evidence="2 3">
    <name type="scientific">Caerostris darwini</name>
    <dbReference type="NCBI Taxonomy" id="1538125"/>
    <lineage>
        <taxon>Eukaryota</taxon>
        <taxon>Metazoa</taxon>
        <taxon>Ecdysozoa</taxon>
        <taxon>Arthropoda</taxon>
        <taxon>Chelicerata</taxon>
        <taxon>Arachnida</taxon>
        <taxon>Araneae</taxon>
        <taxon>Araneomorphae</taxon>
        <taxon>Entelegynae</taxon>
        <taxon>Araneoidea</taxon>
        <taxon>Araneidae</taxon>
        <taxon>Caerostris</taxon>
    </lineage>
</organism>
<evidence type="ECO:0000256" key="1">
    <source>
        <dbReference type="SAM" id="MobiDB-lite"/>
    </source>
</evidence>
<proteinExistence type="predicted"/>
<feature type="region of interest" description="Disordered" evidence="1">
    <location>
        <begin position="181"/>
        <end position="204"/>
    </location>
</feature>
<dbReference type="EMBL" id="BPLQ01014781">
    <property type="protein sequence ID" value="GIY83119.1"/>
    <property type="molecule type" value="Genomic_DNA"/>
</dbReference>
<gene>
    <name evidence="2" type="ORF">CDAR_216891</name>
</gene>
<reference evidence="2 3" key="1">
    <citation type="submission" date="2021-06" db="EMBL/GenBank/DDBJ databases">
        <title>Caerostris darwini draft genome.</title>
        <authorList>
            <person name="Kono N."/>
            <person name="Arakawa K."/>
        </authorList>
    </citation>
    <scope>NUCLEOTIDE SEQUENCE [LARGE SCALE GENOMIC DNA]</scope>
</reference>
<protein>
    <submittedName>
        <fullName evidence="2">Uncharacterized protein</fullName>
    </submittedName>
</protein>
<dbReference type="Proteomes" id="UP001054837">
    <property type="component" value="Unassembled WGS sequence"/>
</dbReference>
<evidence type="ECO:0000313" key="2">
    <source>
        <dbReference type="EMBL" id="GIY83119.1"/>
    </source>
</evidence>
<sequence length="256" mass="28974">MERTKCEYCNTYVTNFELHNCVQFGGQHHRNYATLPQNSYGNLPEEIDLGTAEQMYYATRRSPMNQINISRQQSILSNVNQKIYCKETAATEMVSRYGVANQHGYNPETSDFLSPSMHPFQGNEPNSTQLQLPSEESKVFINQNLQNFQPSNSAHPPNISLSIAELISLSGFQQTFDQRNSTINPRAQPSHASTQMQSSEISRTSEMSSHFSSACFNFPESDLTLTNRLSQYSETSVEIPILAIQNSQYNTMNQTN</sequence>
<feature type="region of interest" description="Disordered" evidence="1">
    <location>
        <begin position="106"/>
        <end position="131"/>
    </location>
</feature>
<keyword evidence="3" id="KW-1185">Reference proteome</keyword>
<feature type="compositionally biased region" description="Polar residues" evidence="1">
    <location>
        <begin position="181"/>
        <end position="197"/>
    </location>
</feature>
<dbReference type="AlphaFoldDB" id="A0AAV4WMZ2"/>
<accession>A0AAV4WMZ2</accession>